<dbReference type="EMBL" id="BMUB01000026">
    <property type="protein sequence ID" value="GGV01942.1"/>
    <property type="molecule type" value="Genomic_DNA"/>
</dbReference>
<reference evidence="1" key="2">
    <citation type="submission" date="2020-09" db="EMBL/GenBank/DDBJ databases">
        <authorList>
            <person name="Sun Q."/>
            <person name="Ohkuma M."/>
        </authorList>
    </citation>
    <scope>NUCLEOTIDE SEQUENCE</scope>
    <source>
        <strain evidence="1">JCM 4434</strain>
    </source>
</reference>
<evidence type="ECO:0000313" key="1">
    <source>
        <dbReference type="EMBL" id="GGV01942.1"/>
    </source>
</evidence>
<dbReference type="AlphaFoldDB" id="A0A8H9I4E0"/>
<comment type="caution">
    <text evidence="1">The sequence shown here is derived from an EMBL/GenBank/DDBJ whole genome shotgun (WGS) entry which is preliminary data.</text>
</comment>
<dbReference type="Proteomes" id="UP000610124">
    <property type="component" value="Unassembled WGS sequence"/>
</dbReference>
<sequence length="60" mass="5748">MRAINIFRLPAGSGAVGRLLLTAAAAPADAVGSAQVGVVPCSETALVNAVDEANAAGAVT</sequence>
<evidence type="ECO:0000313" key="2">
    <source>
        <dbReference type="Proteomes" id="UP000610124"/>
    </source>
</evidence>
<organism evidence="1 2">
    <name type="scientific">Kitasatospora aureofaciens</name>
    <name type="common">Streptomyces aureofaciens</name>
    <dbReference type="NCBI Taxonomy" id="1894"/>
    <lineage>
        <taxon>Bacteria</taxon>
        <taxon>Bacillati</taxon>
        <taxon>Actinomycetota</taxon>
        <taxon>Actinomycetes</taxon>
        <taxon>Kitasatosporales</taxon>
        <taxon>Streptomycetaceae</taxon>
        <taxon>Kitasatospora</taxon>
    </lineage>
</organism>
<reference evidence="1" key="1">
    <citation type="journal article" date="2014" name="Int. J. Syst. Evol. Microbiol.">
        <title>Complete genome sequence of Corynebacterium casei LMG S-19264T (=DSM 44701T), isolated from a smear-ripened cheese.</title>
        <authorList>
            <consortium name="US DOE Joint Genome Institute (JGI-PGF)"/>
            <person name="Walter F."/>
            <person name="Albersmeier A."/>
            <person name="Kalinowski J."/>
            <person name="Ruckert C."/>
        </authorList>
    </citation>
    <scope>NUCLEOTIDE SEQUENCE</scope>
    <source>
        <strain evidence="1">JCM 4434</strain>
    </source>
</reference>
<gene>
    <name evidence="1" type="ORF">GCM10010502_65760</name>
</gene>
<name>A0A8H9I4E0_KITAU</name>
<proteinExistence type="predicted"/>
<accession>A0A8H9I4E0</accession>
<protein>
    <submittedName>
        <fullName evidence="1">Uncharacterized protein</fullName>
    </submittedName>
</protein>